<dbReference type="EMBL" id="JBEPML010000002">
    <property type="protein sequence ID" value="MET3790666.1"/>
    <property type="molecule type" value="Genomic_DNA"/>
</dbReference>
<name>A0ABV2MV33_9HYPH</name>
<gene>
    <name evidence="1" type="ORF">ABID37_000857</name>
</gene>
<comment type="caution">
    <text evidence="1">The sequence shown here is derived from an EMBL/GenBank/DDBJ whole genome shotgun (WGS) entry which is preliminary data.</text>
</comment>
<organism evidence="1 2">
    <name type="scientific">Aquamicrobium terrae</name>
    <dbReference type="NCBI Taxonomy" id="1324945"/>
    <lineage>
        <taxon>Bacteria</taxon>
        <taxon>Pseudomonadati</taxon>
        <taxon>Pseudomonadota</taxon>
        <taxon>Alphaproteobacteria</taxon>
        <taxon>Hyphomicrobiales</taxon>
        <taxon>Phyllobacteriaceae</taxon>
        <taxon>Aquamicrobium</taxon>
    </lineage>
</organism>
<dbReference type="RefSeq" id="WP_354192853.1">
    <property type="nucleotide sequence ID" value="NZ_JBEPML010000002.1"/>
</dbReference>
<keyword evidence="2" id="KW-1185">Reference proteome</keyword>
<reference evidence="1 2" key="1">
    <citation type="submission" date="2024-06" db="EMBL/GenBank/DDBJ databases">
        <title>Genomic Encyclopedia of Type Strains, Phase IV (KMG-IV): sequencing the most valuable type-strain genomes for metagenomic binning, comparative biology and taxonomic classification.</title>
        <authorList>
            <person name="Goeker M."/>
        </authorList>
    </citation>
    <scope>NUCLEOTIDE SEQUENCE [LARGE SCALE GENOMIC DNA]</scope>
    <source>
        <strain evidence="1 2">DSM 27865</strain>
    </source>
</reference>
<dbReference type="Proteomes" id="UP001549076">
    <property type="component" value="Unassembled WGS sequence"/>
</dbReference>
<protein>
    <submittedName>
        <fullName evidence="1">Uncharacterized protein</fullName>
    </submittedName>
</protein>
<accession>A0ABV2MV33</accession>
<sequence length="93" mass="10489">MNRNHLRKRILHQVALLRAMADRLSDIAEYLEKTAKTLSQKPMRISRSEVDNESDSVAALDPAAIATSLAAIAKDMTPNMDQITNSKYNRNYD</sequence>
<evidence type="ECO:0000313" key="2">
    <source>
        <dbReference type="Proteomes" id="UP001549076"/>
    </source>
</evidence>
<proteinExistence type="predicted"/>
<evidence type="ECO:0000313" key="1">
    <source>
        <dbReference type="EMBL" id="MET3790666.1"/>
    </source>
</evidence>